<evidence type="ECO:0000313" key="9">
    <source>
        <dbReference type="Proteomes" id="UP001139887"/>
    </source>
</evidence>
<evidence type="ECO:0000313" key="8">
    <source>
        <dbReference type="EMBL" id="KAJ2845240.1"/>
    </source>
</evidence>
<evidence type="ECO:0000256" key="5">
    <source>
        <dbReference type="ARBA" id="ARBA00023242"/>
    </source>
</evidence>
<dbReference type="InterPro" id="IPR036638">
    <property type="entry name" value="HLH_DNA-bd_sf"/>
</dbReference>
<evidence type="ECO:0000256" key="3">
    <source>
        <dbReference type="ARBA" id="ARBA00023125"/>
    </source>
</evidence>
<feature type="compositionally biased region" description="Low complexity" evidence="6">
    <location>
        <begin position="305"/>
        <end position="315"/>
    </location>
</feature>
<keyword evidence="2" id="KW-0805">Transcription regulation</keyword>
<dbReference type="AlphaFoldDB" id="A0A9W8I4W5"/>
<feature type="region of interest" description="Disordered" evidence="6">
    <location>
        <begin position="228"/>
        <end position="278"/>
    </location>
</feature>
<protein>
    <recommendedName>
        <fullName evidence="7">BHLH domain-containing protein</fullName>
    </recommendedName>
</protein>
<keyword evidence="3" id="KW-0238">DNA-binding</keyword>
<proteinExistence type="predicted"/>
<dbReference type="InterPro" id="IPR052207">
    <property type="entry name" value="Max-like/E-box_TFs"/>
</dbReference>
<feature type="non-terminal residue" evidence="8">
    <location>
        <position position="1"/>
    </location>
</feature>
<dbReference type="GO" id="GO:0005634">
    <property type="term" value="C:nucleus"/>
    <property type="evidence" value="ECO:0007669"/>
    <property type="project" value="UniProtKB-SubCell"/>
</dbReference>
<evidence type="ECO:0000259" key="7">
    <source>
        <dbReference type="PROSITE" id="PS50888"/>
    </source>
</evidence>
<comment type="caution">
    <text evidence="8">The sequence shown here is derived from an EMBL/GenBank/DDBJ whole genome shotgun (WGS) entry which is preliminary data.</text>
</comment>
<dbReference type="OrthoDB" id="5778525at2759"/>
<dbReference type="GO" id="GO:0046983">
    <property type="term" value="F:protein dimerization activity"/>
    <property type="evidence" value="ECO:0007669"/>
    <property type="project" value="InterPro"/>
</dbReference>
<keyword evidence="5" id="KW-0539">Nucleus</keyword>
<dbReference type="EMBL" id="JANBUW010000853">
    <property type="protein sequence ID" value="KAJ2845240.1"/>
    <property type="molecule type" value="Genomic_DNA"/>
</dbReference>
<dbReference type="PANTHER" id="PTHR15741:SF27">
    <property type="entry name" value="TRANSCRIPTION FACTOR AP-4"/>
    <property type="match status" value="1"/>
</dbReference>
<dbReference type="Proteomes" id="UP001139887">
    <property type="component" value="Unassembled WGS sequence"/>
</dbReference>
<dbReference type="Pfam" id="PF00010">
    <property type="entry name" value="HLH"/>
    <property type="match status" value="1"/>
</dbReference>
<feature type="domain" description="BHLH" evidence="7">
    <location>
        <begin position="334"/>
        <end position="396"/>
    </location>
</feature>
<evidence type="ECO:0000256" key="6">
    <source>
        <dbReference type="SAM" id="MobiDB-lite"/>
    </source>
</evidence>
<dbReference type="Gene3D" id="4.10.280.10">
    <property type="entry name" value="Helix-loop-helix DNA-binding domain"/>
    <property type="match status" value="1"/>
</dbReference>
<feature type="region of interest" description="Disordered" evidence="6">
    <location>
        <begin position="118"/>
        <end position="140"/>
    </location>
</feature>
<gene>
    <name evidence="8" type="ORF">IWW36_004863</name>
</gene>
<feature type="compositionally biased region" description="Polar residues" evidence="6">
    <location>
        <begin position="127"/>
        <end position="140"/>
    </location>
</feature>
<dbReference type="PROSITE" id="PS50888">
    <property type="entry name" value="BHLH"/>
    <property type="match status" value="1"/>
</dbReference>
<feature type="compositionally biased region" description="Basic and acidic residues" evidence="6">
    <location>
        <begin position="330"/>
        <end position="346"/>
    </location>
</feature>
<name>A0A9W8I4W5_9FUNG</name>
<evidence type="ECO:0000256" key="1">
    <source>
        <dbReference type="ARBA" id="ARBA00004123"/>
    </source>
</evidence>
<feature type="region of interest" description="Disordered" evidence="6">
    <location>
        <begin position="296"/>
        <end position="347"/>
    </location>
</feature>
<dbReference type="InterPro" id="IPR011598">
    <property type="entry name" value="bHLH_dom"/>
</dbReference>
<reference evidence="8" key="1">
    <citation type="submission" date="2022-07" db="EMBL/GenBank/DDBJ databases">
        <title>Phylogenomic reconstructions and comparative analyses of Kickxellomycotina fungi.</title>
        <authorList>
            <person name="Reynolds N.K."/>
            <person name="Stajich J.E."/>
            <person name="Barry K."/>
            <person name="Grigoriev I.V."/>
            <person name="Crous P."/>
            <person name="Smith M.E."/>
        </authorList>
    </citation>
    <scope>NUCLEOTIDE SEQUENCE</scope>
    <source>
        <strain evidence="8">NRRL 1566</strain>
    </source>
</reference>
<evidence type="ECO:0000256" key="4">
    <source>
        <dbReference type="ARBA" id="ARBA00023163"/>
    </source>
</evidence>
<dbReference type="SMART" id="SM00353">
    <property type="entry name" value="HLH"/>
    <property type="match status" value="1"/>
</dbReference>
<feature type="compositionally biased region" description="Polar residues" evidence="6">
    <location>
        <begin position="228"/>
        <end position="239"/>
    </location>
</feature>
<dbReference type="SUPFAM" id="SSF47459">
    <property type="entry name" value="HLH, helix-loop-helix DNA-binding domain"/>
    <property type="match status" value="1"/>
</dbReference>
<dbReference type="PANTHER" id="PTHR15741">
    <property type="entry name" value="BASIC HELIX-LOOP-HELIX ZIP TRANSCRIPTION FACTOR"/>
    <property type="match status" value="1"/>
</dbReference>
<dbReference type="GO" id="GO:0000978">
    <property type="term" value="F:RNA polymerase II cis-regulatory region sequence-specific DNA binding"/>
    <property type="evidence" value="ECO:0007669"/>
    <property type="project" value="TreeGrafter"/>
</dbReference>
<comment type="subcellular location">
    <subcellularLocation>
        <location evidence="1">Nucleus</location>
    </subcellularLocation>
</comment>
<accession>A0A9W8I4W5</accession>
<organism evidence="8 9">
    <name type="scientific">Coemansia brasiliensis</name>
    <dbReference type="NCBI Taxonomy" id="2650707"/>
    <lineage>
        <taxon>Eukaryota</taxon>
        <taxon>Fungi</taxon>
        <taxon>Fungi incertae sedis</taxon>
        <taxon>Zoopagomycota</taxon>
        <taxon>Kickxellomycotina</taxon>
        <taxon>Kickxellomycetes</taxon>
        <taxon>Kickxellales</taxon>
        <taxon>Kickxellaceae</taxon>
        <taxon>Coemansia</taxon>
    </lineage>
</organism>
<keyword evidence="9" id="KW-1185">Reference proteome</keyword>
<evidence type="ECO:0000256" key="2">
    <source>
        <dbReference type="ARBA" id="ARBA00023015"/>
    </source>
</evidence>
<keyword evidence="4" id="KW-0804">Transcription</keyword>
<dbReference type="GO" id="GO:0000981">
    <property type="term" value="F:DNA-binding transcription factor activity, RNA polymerase II-specific"/>
    <property type="evidence" value="ECO:0007669"/>
    <property type="project" value="TreeGrafter"/>
</dbReference>
<feature type="region of interest" description="Disordered" evidence="6">
    <location>
        <begin position="414"/>
        <end position="434"/>
    </location>
</feature>
<sequence length="434" mass="46704">FGTTDTRQPNIQTSTQSQFSFLAPPSLPTAPETSAITPVGALFDSGEEAYLNSFLSSFDVDGLDSTPYIGSPPPMANLSSRADFANMGMGMGMGIGAGVMGPMDDAIPHLSLEDKAHDSAHGLSRMSVPSNSRNPLSGSSVASAQLPASFFEYGLGGTSHLSLGNVMNEEMHKVSSWLLQNQQQSPLPSSVPNVDALQRHIATSASNISGSNQQFMPGLAHNLHLSSYSGEAEGQSSFEQHPPPVSESDLSVKRKASHEQIDQPRKTRGNMFSPGRDIDILPMLSHSTMADAAQMLSPRTPTTPSAQRRASAANASKRRDSKKSQQRTVLTEEERRANHIASEQRRRNQIRQGYAELMSLVTTLQDPTLGNHPGTAQSTPSKAVILTHAIQFIRSLEEGNQILRKQLEGTQHALHLPSSSQVPPAFRPQSPVSK</sequence>